<comment type="similarity">
    <text evidence="1 7">Belongs to the peptidase M3 family.</text>
</comment>
<name>A0A8J3SXP7_9ACTN</name>
<keyword evidence="6 7" id="KW-0482">Metalloprotease</keyword>
<evidence type="ECO:0000256" key="4">
    <source>
        <dbReference type="ARBA" id="ARBA00022801"/>
    </source>
</evidence>
<dbReference type="EMBL" id="BOOK01000017">
    <property type="protein sequence ID" value="GII00663.1"/>
    <property type="molecule type" value="Genomic_DNA"/>
</dbReference>
<dbReference type="GO" id="GO:0006508">
    <property type="term" value="P:proteolysis"/>
    <property type="evidence" value="ECO:0007669"/>
    <property type="project" value="UniProtKB-KW"/>
</dbReference>
<organism evidence="9 10">
    <name type="scientific">Planobispora takensis</name>
    <dbReference type="NCBI Taxonomy" id="1367882"/>
    <lineage>
        <taxon>Bacteria</taxon>
        <taxon>Bacillati</taxon>
        <taxon>Actinomycetota</taxon>
        <taxon>Actinomycetes</taxon>
        <taxon>Streptosporangiales</taxon>
        <taxon>Streptosporangiaceae</taxon>
        <taxon>Planobispora</taxon>
    </lineage>
</organism>
<dbReference type="InterPro" id="IPR001567">
    <property type="entry name" value="Pept_M3A_M3B_dom"/>
</dbReference>
<dbReference type="CDD" id="cd06456">
    <property type="entry name" value="M3A_DCP"/>
    <property type="match status" value="1"/>
</dbReference>
<dbReference type="Proteomes" id="UP000634476">
    <property type="component" value="Unassembled WGS sequence"/>
</dbReference>
<proteinExistence type="inferred from homology"/>
<keyword evidence="3 7" id="KW-0479">Metal-binding</keyword>
<dbReference type="AlphaFoldDB" id="A0A8J3SXP7"/>
<dbReference type="SUPFAM" id="SSF55486">
    <property type="entry name" value="Metalloproteases ('zincins'), catalytic domain"/>
    <property type="match status" value="1"/>
</dbReference>
<evidence type="ECO:0000256" key="6">
    <source>
        <dbReference type="ARBA" id="ARBA00023049"/>
    </source>
</evidence>
<dbReference type="GO" id="GO:0046872">
    <property type="term" value="F:metal ion binding"/>
    <property type="evidence" value="ECO:0007669"/>
    <property type="project" value="UniProtKB-UniRule"/>
</dbReference>
<dbReference type="InterPro" id="IPR045090">
    <property type="entry name" value="Pept_M3A_M3B"/>
</dbReference>
<evidence type="ECO:0000313" key="9">
    <source>
        <dbReference type="EMBL" id="GII00663.1"/>
    </source>
</evidence>
<evidence type="ECO:0000256" key="1">
    <source>
        <dbReference type="ARBA" id="ARBA00006040"/>
    </source>
</evidence>
<dbReference type="PANTHER" id="PTHR43660:SF1">
    <property type="entry name" value="DIPEPTIDYL CARBOXYPEPTIDASE"/>
    <property type="match status" value="1"/>
</dbReference>
<keyword evidence="2 7" id="KW-0645">Protease</keyword>
<dbReference type="Gene3D" id="1.10.1370.40">
    <property type="match status" value="3"/>
</dbReference>
<sequence>MRAKAKTGAASRLEANREPSECLSEARYVTLLQKAIQKILRIRGARTVADNPFFAASTLPYSLPPFAQIREEHYLPAFEHGMAEQLREVAEIAGNPEPATFANTIEALERSGRVLKRVATVFFSIASSDATDGIREIETEISPRLTKHNDAIHLDRALYARIKQVSAEDPQEAWLLEKYRVDFIRAGADLSESEQERLKQLNEELSTLGTTFSQNLLKASTASALVVEDPAELDGLSESAIKAIEKDGKYVLPLLNFTNQPALAELTSRETRRRLYELSVNRAPENFELAIRMATLRAERAALLGYPDHAAYTVADQTAKTTGAVEEMLGKLTGPAVANARREAEALSEQAGFPIEPWDWSFYAEKVRKARYDFDSSELRPYFELDRVVKDGIFHAATELYGITFADRPDLAGYHPDVRVYEVSNADGSPLGLFLLDPYARPTKRGGAWMNNLVDQSHLFGERPVVMNNLNITKPAEGPTLLTFDEVNTAFHEFGHALHGLFSDVRFPRVSGTEVPRDFVEYPSQVNEMWATWPSVLANFAKHHETGEPVPAELLEKMKAAEKFNQGFTTVEYLAAALLDWAWHRLAPGETVTDAEAFENAALERAGIAFEQVRTRYRTNYFAHIFSGGVGGYSAGYYSYIWSEVLDAESVEWFKENGGLTRENGDHFRSTLLSVGGSKDVMDAFRDFRGRDPRIEPLLERRGLLGG</sequence>
<accession>A0A8J3SXP7</accession>
<evidence type="ECO:0000259" key="8">
    <source>
        <dbReference type="Pfam" id="PF01432"/>
    </source>
</evidence>
<keyword evidence="4 7" id="KW-0378">Hydrolase</keyword>
<evidence type="ECO:0000313" key="10">
    <source>
        <dbReference type="Proteomes" id="UP000634476"/>
    </source>
</evidence>
<dbReference type="GO" id="GO:0005829">
    <property type="term" value="C:cytosol"/>
    <property type="evidence" value="ECO:0007669"/>
    <property type="project" value="TreeGrafter"/>
</dbReference>
<dbReference type="PANTHER" id="PTHR43660">
    <property type="entry name" value="DIPEPTIDYL CARBOXYPEPTIDASE"/>
    <property type="match status" value="1"/>
</dbReference>
<evidence type="ECO:0000256" key="3">
    <source>
        <dbReference type="ARBA" id="ARBA00022723"/>
    </source>
</evidence>
<dbReference type="InterPro" id="IPR034005">
    <property type="entry name" value="M3A_DCP"/>
</dbReference>
<dbReference type="GO" id="GO:0004222">
    <property type="term" value="F:metalloendopeptidase activity"/>
    <property type="evidence" value="ECO:0007669"/>
    <property type="project" value="InterPro"/>
</dbReference>
<keyword evidence="5 7" id="KW-0862">Zinc</keyword>
<evidence type="ECO:0000256" key="2">
    <source>
        <dbReference type="ARBA" id="ARBA00022670"/>
    </source>
</evidence>
<comment type="cofactor">
    <cofactor evidence="7">
        <name>Zn(2+)</name>
        <dbReference type="ChEBI" id="CHEBI:29105"/>
    </cofactor>
    <text evidence="7">Binds 1 zinc ion.</text>
</comment>
<dbReference type="FunFam" id="3.40.390.10:FF:000009">
    <property type="entry name" value="Oligopeptidase A"/>
    <property type="match status" value="1"/>
</dbReference>
<evidence type="ECO:0000256" key="5">
    <source>
        <dbReference type="ARBA" id="ARBA00022833"/>
    </source>
</evidence>
<comment type="caution">
    <text evidence="9">The sequence shown here is derived from an EMBL/GenBank/DDBJ whole genome shotgun (WGS) entry which is preliminary data.</text>
</comment>
<feature type="domain" description="Peptidase M3A/M3B catalytic" evidence="8">
    <location>
        <begin position="263"/>
        <end position="703"/>
    </location>
</feature>
<gene>
    <name evidence="9" type="primary">dcp</name>
    <name evidence="9" type="ORF">Pta02_26710</name>
</gene>
<dbReference type="GO" id="GO:0004180">
    <property type="term" value="F:carboxypeptidase activity"/>
    <property type="evidence" value="ECO:0007669"/>
    <property type="project" value="TreeGrafter"/>
</dbReference>
<protein>
    <submittedName>
        <fullName evidence="9">Peptidyl-dipeptidase Dcp</fullName>
    </submittedName>
</protein>
<evidence type="ECO:0000256" key="7">
    <source>
        <dbReference type="RuleBase" id="RU003435"/>
    </source>
</evidence>
<dbReference type="Pfam" id="PF01432">
    <property type="entry name" value="Peptidase_M3"/>
    <property type="match status" value="1"/>
</dbReference>
<keyword evidence="10" id="KW-1185">Reference proteome</keyword>
<reference evidence="9" key="1">
    <citation type="submission" date="2021-01" db="EMBL/GenBank/DDBJ databases">
        <title>Whole genome shotgun sequence of Planobispora takensis NBRC 109077.</title>
        <authorList>
            <person name="Komaki H."/>
            <person name="Tamura T."/>
        </authorList>
    </citation>
    <scope>NUCLEOTIDE SEQUENCE</scope>
    <source>
        <strain evidence="9">NBRC 109077</strain>
    </source>
</reference>